<dbReference type="InterPro" id="IPR027443">
    <property type="entry name" value="IPNS-like_sf"/>
</dbReference>
<dbReference type="PANTHER" id="PTHR10209">
    <property type="entry name" value="OXIDOREDUCTASE, 2OG-FE II OXYGENASE FAMILY PROTEIN"/>
    <property type="match status" value="1"/>
</dbReference>
<dbReference type="SUPFAM" id="SSF51197">
    <property type="entry name" value="Clavaminate synthase-like"/>
    <property type="match status" value="1"/>
</dbReference>
<dbReference type="Pfam" id="PF03171">
    <property type="entry name" value="2OG-FeII_Oxy"/>
    <property type="match status" value="1"/>
</dbReference>
<evidence type="ECO:0000313" key="7">
    <source>
        <dbReference type="EMBL" id="VFU23685.1"/>
    </source>
</evidence>
<keyword evidence="2 5" id="KW-0479">Metal-binding</keyword>
<dbReference type="Gene3D" id="2.60.120.330">
    <property type="entry name" value="B-lactam Antibiotic, Isopenicillin N Synthase, Chain"/>
    <property type="match status" value="1"/>
</dbReference>
<proteinExistence type="inferred from homology"/>
<feature type="domain" description="Fe2OG dioxygenase" evidence="6">
    <location>
        <begin position="55"/>
        <end position="154"/>
    </location>
</feature>
<comment type="similarity">
    <text evidence="1 5">Belongs to the iron/ascorbate-dependent oxidoreductase family.</text>
</comment>
<dbReference type="AlphaFoldDB" id="A0A6N2K5Z0"/>
<dbReference type="GO" id="GO:0046872">
    <property type="term" value="F:metal ion binding"/>
    <property type="evidence" value="ECO:0007669"/>
    <property type="project" value="UniProtKB-KW"/>
</dbReference>
<sequence>MDSWRGGGKMRFLLIIMKDIMIDYSTQVMVLAQRLFELLSEALEIDPNYLKDIQCAEGLFFLGHYYPECPEPDLTFGTSSHSDSSFLTTKSVASKSFMRTPWFDVNPIPGALVINLGDMLQLISNDRFISVQHRVLAKTAGPRISVASFLRQHLPPENASRLYGPIKELVSEESPAIYREITVKDLVAHYFAKGLDGISALEHFKL</sequence>
<name>A0A6N2K5Z0_SALVM</name>
<accession>A0A6N2K5Z0</accession>
<dbReference type="PROSITE" id="PS51471">
    <property type="entry name" value="FE2OG_OXY"/>
    <property type="match status" value="1"/>
</dbReference>
<dbReference type="InterPro" id="IPR005123">
    <property type="entry name" value="Oxoglu/Fe-dep_dioxygenase_dom"/>
</dbReference>
<reference evidence="7" key="1">
    <citation type="submission" date="2019-03" db="EMBL/GenBank/DDBJ databases">
        <authorList>
            <person name="Mank J."/>
            <person name="Almeida P."/>
        </authorList>
    </citation>
    <scope>NUCLEOTIDE SEQUENCE</scope>
    <source>
        <strain evidence="7">78183</strain>
    </source>
</reference>
<evidence type="ECO:0000256" key="3">
    <source>
        <dbReference type="ARBA" id="ARBA00023002"/>
    </source>
</evidence>
<keyword evidence="4 5" id="KW-0408">Iron</keyword>
<keyword evidence="3 5" id="KW-0560">Oxidoreductase</keyword>
<evidence type="ECO:0000256" key="1">
    <source>
        <dbReference type="ARBA" id="ARBA00008056"/>
    </source>
</evidence>
<evidence type="ECO:0000256" key="2">
    <source>
        <dbReference type="ARBA" id="ARBA00022723"/>
    </source>
</evidence>
<gene>
    <name evidence="7" type="ORF">SVIM_LOCUS38334</name>
</gene>
<evidence type="ECO:0000256" key="5">
    <source>
        <dbReference type="RuleBase" id="RU003682"/>
    </source>
</evidence>
<evidence type="ECO:0000259" key="6">
    <source>
        <dbReference type="PROSITE" id="PS51471"/>
    </source>
</evidence>
<protein>
    <recommendedName>
        <fullName evidence="6">Fe2OG dioxygenase domain-containing protein</fullName>
    </recommendedName>
</protein>
<organism evidence="7">
    <name type="scientific">Salix viminalis</name>
    <name type="common">Common osier</name>
    <name type="synonym">Basket willow</name>
    <dbReference type="NCBI Taxonomy" id="40686"/>
    <lineage>
        <taxon>Eukaryota</taxon>
        <taxon>Viridiplantae</taxon>
        <taxon>Streptophyta</taxon>
        <taxon>Embryophyta</taxon>
        <taxon>Tracheophyta</taxon>
        <taxon>Spermatophyta</taxon>
        <taxon>Magnoliopsida</taxon>
        <taxon>eudicotyledons</taxon>
        <taxon>Gunneridae</taxon>
        <taxon>Pentapetalae</taxon>
        <taxon>rosids</taxon>
        <taxon>fabids</taxon>
        <taxon>Malpighiales</taxon>
        <taxon>Salicaceae</taxon>
        <taxon>Saliceae</taxon>
        <taxon>Salix</taxon>
    </lineage>
</organism>
<dbReference type="PANTHER" id="PTHR10209:SF123">
    <property type="entry name" value="FE2OG DIOXYGENASE DOMAIN-CONTAINING PROTEIN"/>
    <property type="match status" value="1"/>
</dbReference>
<dbReference type="EMBL" id="CAADRP010000125">
    <property type="protein sequence ID" value="VFU23685.1"/>
    <property type="molecule type" value="Genomic_DNA"/>
</dbReference>
<evidence type="ECO:0000256" key="4">
    <source>
        <dbReference type="ARBA" id="ARBA00023004"/>
    </source>
</evidence>
<dbReference type="GO" id="GO:0051213">
    <property type="term" value="F:dioxygenase activity"/>
    <property type="evidence" value="ECO:0007669"/>
    <property type="project" value="UniProtKB-ARBA"/>
</dbReference>
<dbReference type="InterPro" id="IPR044861">
    <property type="entry name" value="IPNS-like_FE2OG_OXY"/>
</dbReference>